<organism evidence="2 3">
    <name type="scientific">Spiroplasma culicicola AES-1</name>
    <dbReference type="NCBI Taxonomy" id="1276246"/>
    <lineage>
        <taxon>Bacteria</taxon>
        <taxon>Bacillati</taxon>
        <taxon>Mycoplasmatota</taxon>
        <taxon>Mollicutes</taxon>
        <taxon>Entomoplasmatales</taxon>
        <taxon>Spiroplasmataceae</taxon>
        <taxon>Spiroplasma</taxon>
    </lineage>
</organism>
<dbReference type="KEGG" id="scq:SCULI_v1c02380"/>
<dbReference type="PATRIC" id="fig|1276246.3.peg.237"/>
<dbReference type="STRING" id="1276246.SCULI_v1c02380"/>
<evidence type="ECO:0008006" key="4">
    <source>
        <dbReference type="Google" id="ProtNLM"/>
    </source>
</evidence>
<sequence>MEAFLMTLALIFLVAPFFIWSFLAFYTRTKKKVINKFGWKVLGMIVAGLALSVICLVILVVVYM</sequence>
<feature type="transmembrane region" description="Helical" evidence="1">
    <location>
        <begin position="39"/>
        <end position="63"/>
    </location>
</feature>
<evidence type="ECO:0000313" key="3">
    <source>
        <dbReference type="Proteomes" id="UP000019267"/>
    </source>
</evidence>
<feature type="transmembrane region" description="Helical" evidence="1">
    <location>
        <begin position="6"/>
        <end position="27"/>
    </location>
</feature>
<protein>
    <recommendedName>
        <fullName evidence="4">Transmembrane protein</fullName>
    </recommendedName>
</protein>
<keyword evidence="3" id="KW-1185">Reference proteome</keyword>
<dbReference type="RefSeq" id="WP_025362821.1">
    <property type="nucleotide sequence ID" value="NZ_CP006681.1"/>
</dbReference>
<name>W6AFU1_9MOLU</name>
<evidence type="ECO:0000313" key="2">
    <source>
        <dbReference type="EMBL" id="AHI52579.1"/>
    </source>
</evidence>
<dbReference type="AlphaFoldDB" id="W6AFU1"/>
<dbReference type="OrthoDB" id="10002464at2"/>
<dbReference type="Proteomes" id="UP000019267">
    <property type="component" value="Chromosome"/>
</dbReference>
<dbReference type="EMBL" id="CP006681">
    <property type="protein sequence ID" value="AHI52579.1"/>
    <property type="molecule type" value="Genomic_DNA"/>
</dbReference>
<dbReference type="HOGENOM" id="CLU_2883659_0_0_14"/>
<proteinExistence type="predicted"/>
<keyword evidence="1" id="KW-0472">Membrane</keyword>
<accession>W6AFU1</accession>
<keyword evidence="1" id="KW-1133">Transmembrane helix</keyword>
<evidence type="ECO:0000256" key="1">
    <source>
        <dbReference type="SAM" id="Phobius"/>
    </source>
</evidence>
<keyword evidence="1" id="KW-0812">Transmembrane</keyword>
<gene>
    <name evidence="2" type="ORF">SCULI_v1c02380</name>
</gene>
<reference evidence="2 3" key="1">
    <citation type="journal article" date="2014" name="Genome Biol. Evol.">
        <title>Molecular evolution of the substrate utilization strategies and putative virulence factors in mosquito-associated Spiroplasma species.</title>
        <authorList>
            <person name="Chang T.H."/>
            <person name="Lo W.S."/>
            <person name="Ku C."/>
            <person name="Chen L.L."/>
            <person name="Kuo C.H."/>
        </authorList>
    </citation>
    <scope>NUCLEOTIDE SEQUENCE [LARGE SCALE GENOMIC DNA]</scope>
    <source>
        <strain evidence="2">AES-1</strain>
    </source>
</reference>